<reference evidence="1 2" key="1">
    <citation type="journal article" date="2016" name="Gene">
        <title>PacBio SMRT assembly of a complex multi-replicon genome reveals chlorocatechol degradative operon in a region of genome plasticity.</title>
        <authorList>
            <person name="Ricker N."/>
            <person name="Shen S.Y."/>
            <person name="Goordial J."/>
            <person name="Jin S."/>
            <person name="Fulthorpe R.R."/>
        </authorList>
    </citation>
    <scope>NUCLEOTIDE SEQUENCE [LARGE SCALE GENOMIC DNA]</scope>
    <source>
        <strain evidence="1 2">OLGA172</strain>
        <plasmid evidence="2">polga3</plasmid>
    </source>
</reference>
<dbReference type="AlphaFoldDB" id="A0A161I3N4"/>
<dbReference type="RefSeq" id="WP_063501278.1">
    <property type="nucleotide sequence ID" value="NZ_CP014582.1"/>
</dbReference>
<sequence length="135" mass="14907">MAENYASSAGRHYADAEVLVKAERRQNADQLYGLAAECAIKAALVVAPTRLPDGTLPAAFKEHVNDLWDKVSVNAIRKQYPTLCAVLKLPNPFADWSVHQRYADNVVPDQIVLQTHRDATRRLLHAVGVVGHRGN</sequence>
<evidence type="ECO:0000313" key="1">
    <source>
        <dbReference type="EMBL" id="ANB78120.1"/>
    </source>
</evidence>
<organism evidence="1 2">
    <name type="scientific">Paraburkholderia phytofirmans OLGA172</name>
    <dbReference type="NCBI Taxonomy" id="1417228"/>
    <lineage>
        <taxon>Bacteria</taxon>
        <taxon>Pseudomonadati</taxon>
        <taxon>Pseudomonadota</taxon>
        <taxon>Betaproteobacteria</taxon>
        <taxon>Burkholderiales</taxon>
        <taxon>Burkholderiaceae</taxon>
        <taxon>Paraburkholderia</taxon>
    </lineage>
</organism>
<dbReference type="EMBL" id="CP014582">
    <property type="protein sequence ID" value="ANB78120.1"/>
    <property type="molecule type" value="Genomic_DNA"/>
</dbReference>
<gene>
    <name evidence="1" type="ORF">AYM40_37785</name>
</gene>
<proteinExistence type="predicted"/>
<name>A0A161I3N4_9BURK</name>
<keyword evidence="1" id="KW-0614">Plasmid</keyword>
<protein>
    <recommendedName>
        <fullName evidence="3">HEPN domain-containing protein</fullName>
    </recommendedName>
</protein>
<geneLocation type="plasmid" evidence="2">
    <name>polga3</name>
</geneLocation>
<accession>A0A161I3N4</accession>
<evidence type="ECO:0000313" key="2">
    <source>
        <dbReference type="Proteomes" id="UP000076852"/>
    </source>
</evidence>
<evidence type="ECO:0008006" key="3">
    <source>
        <dbReference type="Google" id="ProtNLM"/>
    </source>
</evidence>
<dbReference type="OrthoDB" id="7305014at2"/>
<keyword evidence="2" id="KW-1185">Reference proteome</keyword>
<dbReference type="Proteomes" id="UP000076852">
    <property type="component" value="Plasmid pOLGA3"/>
</dbReference>
<dbReference type="KEGG" id="buz:AYM40_37785"/>